<reference evidence="1" key="1">
    <citation type="submission" date="2021-01" db="EMBL/GenBank/DDBJ databases">
        <title>Whole genome shotgun sequence of Planosporangium flavigriseum NBRC 105377.</title>
        <authorList>
            <person name="Komaki H."/>
            <person name="Tamura T."/>
        </authorList>
    </citation>
    <scope>NUCLEOTIDE SEQUENCE</scope>
    <source>
        <strain evidence="1">NBRC 105377</strain>
    </source>
</reference>
<evidence type="ECO:0000313" key="2">
    <source>
        <dbReference type="Proteomes" id="UP000653674"/>
    </source>
</evidence>
<proteinExistence type="predicted"/>
<dbReference type="Proteomes" id="UP000653674">
    <property type="component" value="Unassembled WGS sequence"/>
</dbReference>
<organism evidence="1 2">
    <name type="scientific">Planosporangium flavigriseum</name>
    <dbReference type="NCBI Taxonomy" id="373681"/>
    <lineage>
        <taxon>Bacteria</taxon>
        <taxon>Bacillati</taxon>
        <taxon>Actinomycetota</taxon>
        <taxon>Actinomycetes</taxon>
        <taxon>Micromonosporales</taxon>
        <taxon>Micromonosporaceae</taxon>
        <taxon>Planosporangium</taxon>
    </lineage>
</organism>
<evidence type="ECO:0000313" key="1">
    <source>
        <dbReference type="EMBL" id="GIG76549.1"/>
    </source>
</evidence>
<keyword evidence="2" id="KW-1185">Reference proteome</keyword>
<dbReference type="InterPro" id="IPR010838">
    <property type="entry name" value="DUF1444"/>
</dbReference>
<accession>A0A8J3PPN1</accession>
<protein>
    <submittedName>
        <fullName evidence="1">Uncharacterized protein</fullName>
    </submittedName>
</protein>
<dbReference type="EMBL" id="BONU01000061">
    <property type="protein sequence ID" value="GIG76549.1"/>
    <property type="molecule type" value="Genomic_DNA"/>
</dbReference>
<dbReference type="Pfam" id="PF07285">
    <property type="entry name" value="DUF1444"/>
    <property type="match status" value="1"/>
</dbReference>
<gene>
    <name evidence="1" type="ORF">Pfl04_49530</name>
</gene>
<comment type="caution">
    <text evidence="1">The sequence shown here is derived from an EMBL/GenBank/DDBJ whole genome shotgun (WGS) entry which is preliminary data.</text>
</comment>
<name>A0A8J3PPN1_9ACTN</name>
<sequence length="175" mass="19540">MHVTSTTFLPLLAPAEEDPYGDPAAPVLDEFTAELAVAYSWGPPYGQRLVSWLDLDRLGLSRRVLRERATENLDAMLETVRVHRDPPALVLHFDGIESSLLLASSLWLKLAAWVQGDLVVGVPARDVVVVTGSKSQQGLAKAKRTVDRVFFAGDQYLLSRQLLIRREDCWETFQP</sequence>
<dbReference type="AlphaFoldDB" id="A0A8J3PPN1"/>